<dbReference type="EMBL" id="CM007648">
    <property type="protein sequence ID" value="ONM25214.1"/>
    <property type="molecule type" value="Genomic_DNA"/>
</dbReference>
<name>A0A1D6F166_MAIZE</name>
<evidence type="ECO:0000256" key="1">
    <source>
        <dbReference type="ARBA" id="ARBA00004229"/>
    </source>
</evidence>
<evidence type="ECO:0000313" key="4">
    <source>
        <dbReference type="EMBL" id="ONM25214.1"/>
    </source>
</evidence>
<keyword evidence="4" id="KW-0689">Ribosomal protein</keyword>
<keyword evidence="3" id="KW-0934">Plastid</keyword>
<sequence>MLAEDGYSGVEVRVTPMCIEIIIRATRAQNILARRAGGSESWLL</sequence>
<evidence type="ECO:0000256" key="2">
    <source>
        <dbReference type="ARBA" id="ARBA00022528"/>
    </source>
</evidence>
<dbReference type="InterPro" id="IPR015946">
    <property type="entry name" value="KH_dom-like_a/b"/>
</dbReference>
<evidence type="ECO:0000256" key="3">
    <source>
        <dbReference type="ARBA" id="ARBA00022640"/>
    </source>
</evidence>
<dbReference type="GO" id="GO:0009507">
    <property type="term" value="C:chloroplast"/>
    <property type="evidence" value="ECO:0007669"/>
    <property type="project" value="UniProtKB-SubCell"/>
</dbReference>
<keyword evidence="4" id="KW-0687">Ribonucleoprotein</keyword>
<proteinExistence type="predicted"/>
<organism evidence="4">
    <name type="scientific">Zea mays</name>
    <name type="common">Maize</name>
    <dbReference type="NCBI Taxonomy" id="4577"/>
    <lineage>
        <taxon>Eukaryota</taxon>
        <taxon>Viridiplantae</taxon>
        <taxon>Streptophyta</taxon>
        <taxon>Embryophyta</taxon>
        <taxon>Tracheophyta</taxon>
        <taxon>Spermatophyta</taxon>
        <taxon>Magnoliopsida</taxon>
        <taxon>Liliopsida</taxon>
        <taxon>Poales</taxon>
        <taxon>Poaceae</taxon>
        <taxon>PACMAD clade</taxon>
        <taxon>Panicoideae</taxon>
        <taxon>Andropogonodae</taxon>
        <taxon>Andropogoneae</taxon>
        <taxon>Tripsacinae</taxon>
        <taxon>Zea</taxon>
    </lineage>
</organism>
<protein>
    <submittedName>
        <fullName evidence="4">40S ribosomal protein S3-1</fullName>
    </submittedName>
</protein>
<dbReference type="InterPro" id="IPR009019">
    <property type="entry name" value="KH_sf_prok-type"/>
</dbReference>
<comment type="subcellular location">
    <subcellularLocation>
        <location evidence="1">Plastid</location>
        <location evidence="1">Chloroplast</location>
    </subcellularLocation>
</comment>
<keyword evidence="2" id="KW-0150">Chloroplast</keyword>
<dbReference type="GO" id="GO:0005840">
    <property type="term" value="C:ribosome"/>
    <property type="evidence" value="ECO:0007669"/>
    <property type="project" value="UniProtKB-KW"/>
</dbReference>
<dbReference type="SUPFAM" id="SSF54814">
    <property type="entry name" value="Prokaryotic type KH domain (KH-domain type II)"/>
    <property type="match status" value="1"/>
</dbReference>
<dbReference type="GO" id="GO:0003723">
    <property type="term" value="F:RNA binding"/>
    <property type="evidence" value="ECO:0007669"/>
    <property type="project" value="InterPro"/>
</dbReference>
<dbReference type="Gene3D" id="3.30.300.20">
    <property type="match status" value="1"/>
</dbReference>
<reference evidence="4" key="1">
    <citation type="submission" date="2015-12" db="EMBL/GenBank/DDBJ databases">
        <title>Update maize B73 reference genome by single molecule sequencing technologies.</title>
        <authorList>
            <consortium name="Maize Genome Sequencing Project"/>
            <person name="Ware D."/>
        </authorList>
    </citation>
    <scope>NUCLEOTIDE SEQUENCE [LARGE SCALE GENOMIC DNA]</scope>
    <source>
        <tissue evidence="4">Seedling</tissue>
    </source>
</reference>
<gene>
    <name evidence="4" type="ORF">ZEAMMB73_Zm00001d006838</name>
</gene>
<accession>A0A1D6F166</accession>
<dbReference type="AlphaFoldDB" id="A0A1D6F166"/>